<protein>
    <submittedName>
        <fullName evidence="2">Uncharacterized protein</fullName>
    </submittedName>
</protein>
<feature type="region of interest" description="Disordered" evidence="1">
    <location>
        <begin position="11"/>
        <end position="32"/>
    </location>
</feature>
<reference evidence="2 3" key="1">
    <citation type="journal article" date="2019" name="Commun. Biol.">
        <title>The bagworm genome reveals a unique fibroin gene that provides high tensile strength.</title>
        <authorList>
            <person name="Kono N."/>
            <person name="Nakamura H."/>
            <person name="Ohtoshi R."/>
            <person name="Tomita M."/>
            <person name="Numata K."/>
            <person name="Arakawa K."/>
        </authorList>
    </citation>
    <scope>NUCLEOTIDE SEQUENCE [LARGE SCALE GENOMIC DNA]</scope>
</reference>
<sequence length="193" mass="21632">MVCLNPGKYVRPPPSDVTGRRDRPTSPAPDAHCAHEHLYGSRRRAPKLDCGPASGDKNLTAMQRDTIKFYAIALIDLIITVIITSCDKYASANVNKSLVEGARVWCVVKQLRVGTFPNKVVDNARDLSKRVFYYWKCEPARAQRALDRFTQPCNTFGEHVSPSICDAVTTTDDHDRQESQLELRQLGARRSNS</sequence>
<evidence type="ECO:0000256" key="1">
    <source>
        <dbReference type="SAM" id="MobiDB-lite"/>
    </source>
</evidence>
<proteinExistence type="predicted"/>
<evidence type="ECO:0000313" key="3">
    <source>
        <dbReference type="Proteomes" id="UP000299102"/>
    </source>
</evidence>
<accession>A0A4C1X5N2</accession>
<organism evidence="2 3">
    <name type="scientific">Eumeta variegata</name>
    <name type="common">Bagworm moth</name>
    <name type="synonym">Eumeta japonica</name>
    <dbReference type="NCBI Taxonomy" id="151549"/>
    <lineage>
        <taxon>Eukaryota</taxon>
        <taxon>Metazoa</taxon>
        <taxon>Ecdysozoa</taxon>
        <taxon>Arthropoda</taxon>
        <taxon>Hexapoda</taxon>
        <taxon>Insecta</taxon>
        <taxon>Pterygota</taxon>
        <taxon>Neoptera</taxon>
        <taxon>Endopterygota</taxon>
        <taxon>Lepidoptera</taxon>
        <taxon>Glossata</taxon>
        <taxon>Ditrysia</taxon>
        <taxon>Tineoidea</taxon>
        <taxon>Psychidae</taxon>
        <taxon>Oiketicinae</taxon>
        <taxon>Eumeta</taxon>
    </lineage>
</organism>
<gene>
    <name evidence="2" type="ORF">EVAR_36943_1</name>
</gene>
<comment type="caution">
    <text evidence="2">The sequence shown here is derived from an EMBL/GenBank/DDBJ whole genome shotgun (WGS) entry which is preliminary data.</text>
</comment>
<keyword evidence="3" id="KW-1185">Reference proteome</keyword>
<dbReference type="Proteomes" id="UP000299102">
    <property type="component" value="Unassembled WGS sequence"/>
</dbReference>
<name>A0A4C1X5N2_EUMVA</name>
<evidence type="ECO:0000313" key="2">
    <source>
        <dbReference type="EMBL" id="GBP58470.1"/>
    </source>
</evidence>
<dbReference type="AlphaFoldDB" id="A0A4C1X5N2"/>
<dbReference type="EMBL" id="BGZK01000735">
    <property type="protein sequence ID" value="GBP58470.1"/>
    <property type="molecule type" value="Genomic_DNA"/>
</dbReference>